<dbReference type="InterPro" id="IPR042224">
    <property type="entry name" value="GTF2IRD2"/>
</dbReference>
<evidence type="ECO:0000313" key="2">
    <source>
        <dbReference type="Proteomes" id="UP000664940"/>
    </source>
</evidence>
<proteinExistence type="predicted"/>
<accession>A0A834ANM5</accession>
<sequence length="156" mass="17654">MLRQFFELMGEMAFFTSSKGEPVPQLTSKEWVKDLALLVDIGTYLNVLEISPQGRARVVTKMHDAVRSFLASVCLWETHLARNNLAHFPTLRLVSENESNAVNSIPGIKELRTESQKRFSDFKLDENELILFGSPFSINSNNVSEELLLNCSATLY</sequence>
<evidence type="ECO:0000313" key="1">
    <source>
        <dbReference type="EMBL" id="KAF6114782.1"/>
    </source>
</evidence>
<dbReference type="GO" id="GO:0005634">
    <property type="term" value="C:nucleus"/>
    <property type="evidence" value="ECO:0007669"/>
    <property type="project" value="TreeGrafter"/>
</dbReference>
<gene>
    <name evidence="1" type="ORF">HJG60_010712</name>
</gene>
<dbReference type="AlphaFoldDB" id="A0A834ANM5"/>
<organism evidence="1 2">
    <name type="scientific">Phyllostomus discolor</name>
    <name type="common">pale spear-nosed bat</name>
    <dbReference type="NCBI Taxonomy" id="89673"/>
    <lineage>
        <taxon>Eukaryota</taxon>
        <taxon>Metazoa</taxon>
        <taxon>Chordata</taxon>
        <taxon>Craniata</taxon>
        <taxon>Vertebrata</taxon>
        <taxon>Euteleostomi</taxon>
        <taxon>Mammalia</taxon>
        <taxon>Eutheria</taxon>
        <taxon>Laurasiatheria</taxon>
        <taxon>Chiroptera</taxon>
        <taxon>Yangochiroptera</taxon>
        <taxon>Phyllostomidae</taxon>
        <taxon>Phyllostominae</taxon>
        <taxon>Phyllostomus</taxon>
    </lineage>
</organism>
<dbReference type="EMBL" id="JABVXQ010000004">
    <property type="protein sequence ID" value="KAF6114782.1"/>
    <property type="molecule type" value="Genomic_DNA"/>
</dbReference>
<name>A0A834ANM5_9CHIR</name>
<dbReference type="Proteomes" id="UP000664940">
    <property type="component" value="Unassembled WGS sequence"/>
</dbReference>
<reference evidence="1 2" key="1">
    <citation type="journal article" date="2020" name="Nature">
        <title>Six reference-quality genomes reveal evolution of bat adaptations.</title>
        <authorList>
            <person name="Jebb D."/>
            <person name="Huang Z."/>
            <person name="Pippel M."/>
            <person name="Hughes G.M."/>
            <person name="Lavrichenko K."/>
            <person name="Devanna P."/>
            <person name="Winkler S."/>
            <person name="Jermiin L.S."/>
            <person name="Skirmuntt E.C."/>
            <person name="Katzourakis A."/>
            <person name="Burkitt-Gray L."/>
            <person name="Ray D.A."/>
            <person name="Sullivan K.A.M."/>
            <person name="Roscito J.G."/>
            <person name="Kirilenko B.M."/>
            <person name="Davalos L.M."/>
            <person name="Corthals A.P."/>
            <person name="Power M.L."/>
            <person name="Jones G."/>
            <person name="Ransome R.D."/>
            <person name="Dechmann D.K.N."/>
            <person name="Locatelli A.G."/>
            <person name="Puechmaille S.J."/>
            <person name="Fedrigo O."/>
            <person name="Jarvis E.D."/>
            <person name="Hiller M."/>
            <person name="Vernes S.C."/>
            <person name="Myers E.W."/>
            <person name="Teeling E.C."/>
        </authorList>
    </citation>
    <scope>NUCLEOTIDE SEQUENCE [LARGE SCALE GENOMIC DNA]</scope>
    <source>
        <strain evidence="1">Bat1K_MPI-CBG_1</strain>
    </source>
</reference>
<dbReference type="PANTHER" id="PTHR47831:SF1">
    <property type="entry name" value="GENERAL TRANSCRIPTION FACTOR II-I REPEAT DOMAIN-CONTAINING PROTEIN 2A-RELATED"/>
    <property type="match status" value="1"/>
</dbReference>
<dbReference type="PANTHER" id="PTHR47831">
    <property type="entry name" value="GENERAL TRANSCRIPTION FACTOR II-I REPEAT DOMAIN-CONTAINING PROTEIN 2"/>
    <property type="match status" value="1"/>
</dbReference>
<protein>
    <submittedName>
        <fullName evidence="1">Uncharacterized protein</fullName>
    </submittedName>
</protein>
<comment type="caution">
    <text evidence="1">The sequence shown here is derived from an EMBL/GenBank/DDBJ whole genome shotgun (WGS) entry which is preliminary data.</text>
</comment>